<accession>A0A1I8B7V9</accession>
<reference evidence="2" key="1">
    <citation type="submission" date="2016-11" db="UniProtKB">
        <authorList>
            <consortium name="WormBaseParasite"/>
        </authorList>
    </citation>
    <scope>IDENTIFICATION</scope>
</reference>
<proteinExistence type="predicted"/>
<evidence type="ECO:0000313" key="2">
    <source>
        <dbReference type="WBParaSite" id="MhA1_Contig1493.frz3.gene4"/>
    </source>
</evidence>
<name>A0A1I8B7V9_MELHA</name>
<sequence>MFNGTEDMAGVGMCPPVSERRVDVVDIPESQVESDQQQSGCKIQMAGESGNAGYHQCTLQSRAKDFIHDVIERRNGLEIQNGYVTTNELSILSIKKSSRAASELKSVGKGGDMRLTAKTVSKIQEKSMPKTPDHYWDVDFPSLNEQLERGYITHTNSPLFKKQCNRPKRCLFRE</sequence>
<keyword evidence="1" id="KW-1185">Reference proteome</keyword>
<organism evidence="1 2">
    <name type="scientific">Meloidogyne hapla</name>
    <name type="common">Root-knot nematode worm</name>
    <dbReference type="NCBI Taxonomy" id="6305"/>
    <lineage>
        <taxon>Eukaryota</taxon>
        <taxon>Metazoa</taxon>
        <taxon>Ecdysozoa</taxon>
        <taxon>Nematoda</taxon>
        <taxon>Chromadorea</taxon>
        <taxon>Rhabditida</taxon>
        <taxon>Tylenchina</taxon>
        <taxon>Tylenchomorpha</taxon>
        <taxon>Tylenchoidea</taxon>
        <taxon>Meloidogynidae</taxon>
        <taxon>Meloidogyninae</taxon>
        <taxon>Meloidogyne</taxon>
    </lineage>
</organism>
<dbReference type="Proteomes" id="UP000095281">
    <property type="component" value="Unplaced"/>
</dbReference>
<dbReference type="WBParaSite" id="MhA1_Contig1493.frz3.gene4">
    <property type="protein sequence ID" value="MhA1_Contig1493.frz3.gene4"/>
    <property type="gene ID" value="MhA1_Contig1493.frz3.gene4"/>
</dbReference>
<protein>
    <submittedName>
        <fullName evidence="2">Uncharacterized protein</fullName>
    </submittedName>
</protein>
<evidence type="ECO:0000313" key="1">
    <source>
        <dbReference type="Proteomes" id="UP000095281"/>
    </source>
</evidence>
<dbReference type="AlphaFoldDB" id="A0A1I8B7V9"/>